<proteinExistence type="predicted"/>
<dbReference type="InterPro" id="IPR006026">
    <property type="entry name" value="Peptidase_Metallo"/>
</dbReference>
<dbReference type="EC" id="3.4.24.-" evidence="7"/>
<dbReference type="InterPro" id="IPR024079">
    <property type="entry name" value="MetalloPept_cat_dom_sf"/>
</dbReference>
<keyword evidence="2 7" id="KW-0479">Metal-binding</keyword>
<dbReference type="Pfam" id="PF01400">
    <property type="entry name" value="Astacin"/>
    <property type="match status" value="1"/>
</dbReference>
<evidence type="ECO:0000256" key="5">
    <source>
        <dbReference type="ARBA" id="ARBA00023049"/>
    </source>
</evidence>
<name>A0A1D1V5J7_RAMVA</name>
<protein>
    <recommendedName>
        <fullName evidence="7">Metalloendopeptidase</fullName>
        <ecNumber evidence="7">3.4.24.-</ecNumber>
    </recommendedName>
</protein>
<evidence type="ECO:0000256" key="1">
    <source>
        <dbReference type="ARBA" id="ARBA00022670"/>
    </source>
</evidence>
<dbReference type="GO" id="GO:0004222">
    <property type="term" value="F:metalloendopeptidase activity"/>
    <property type="evidence" value="ECO:0007669"/>
    <property type="project" value="UniProtKB-UniRule"/>
</dbReference>
<keyword evidence="11" id="KW-1185">Reference proteome</keyword>
<dbReference type="SUPFAM" id="SSF55486">
    <property type="entry name" value="Metalloproteases ('zincins'), catalytic domain"/>
    <property type="match status" value="1"/>
</dbReference>
<keyword evidence="4 7" id="KW-0862">Zinc</keyword>
<dbReference type="InterPro" id="IPR001506">
    <property type="entry name" value="Peptidase_M12A"/>
</dbReference>
<accession>A0A1D1V5J7</accession>
<evidence type="ECO:0000313" key="11">
    <source>
        <dbReference type="Proteomes" id="UP000186922"/>
    </source>
</evidence>
<reference evidence="10 11" key="1">
    <citation type="journal article" date="2016" name="Nat. Commun.">
        <title>Extremotolerant tardigrade genome and improved radiotolerance of human cultured cells by tardigrade-unique protein.</title>
        <authorList>
            <person name="Hashimoto T."/>
            <person name="Horikawa D.D."/>
            <person name="Saito Y."/>
            <person name="Kuwahara H."/>
            <person name="Kozuka-Hata H."/>
            <person name="Shin-I T."/>
            <person name="Minakuchi Y."/>
            <person name="Ohishi K."/>
            <person name="Motoyama A."/>
            <person name="Aizu T."/>
            <person name="Enomoto A."/>
            <person name="Kondo K."/>
            <person name="Tanaka S."/>
            <person name="Hara Y."/>
            <person name="Koshikawa S."/>
            <person name="Sagara H."/>
            <person name="Miura T."/>
            <person name="Yokobori S."/>
            <person name="Miyagawa K."/>
            <person name="Suzuki Y."/>
            <person name="Kubo T."/>
            <person name="Oyama M."/>
            <person name="Kohara Y."/>
            <person name="Fujiyama A."/>
            <person name="Arakawa K."/>
            <person name="Katayama T."/>
            <person name="Toyoda A."/>
            <person name="Kunieda T."/>
        </authorList>
    </citation>
    <scope>NUCLEOTIDE SEQUENCE [LARGE SCALE GENOMIC DNA]</scope>
    <source>
        <strain evidence="10 11">YOKOZUNA-1</strain>
    </source>
</reference>
<sequence length="329" mass="37017">MFTILDGSKPLVVRSRTYSCPHQTLIPNRLLLRSAMAYPGCFAVVLVCLFGLAFGQQDFLTALRERSVGTRQPQRRVVLGSGAAAAGPREPPPSGRHIYWSWPNKVIPYYFEPIYSDQEKAMMRKAMAKIQSDVQDCIRYEEVMPGSPKFKIRVTPFKIDGVTKEKYCSSHPGILKSLMAQKSKEQRLVIAQGETGCFGTDGSIHSLMKMFTHITGMRNQHQHSDRDQYISVNKANIQPGMEIAFRLHPKESTLNLCDYDYCSITHIQPEEFALPGTKTFTVKKFPFTIPKKEELSGCDCREIAELYKCNSDICMITDCDAATPAVAAR</sequence>
<keyword evidence="1 7" id="KW-0645">Protease</keyword>
<dbReference type="GO" id="GO:0006508">
    <property type="term" value="P:proteolysis"/>
    <property type="evidence" value="ECO:0007669"/>
    <property type="project" value="UniProtKB-KW"/>
</dbReference>
<gene>
    <name evidence="10" type="primary">RvY_06937</name>
    <name evidence="10" type="synonym">RvY_06937.1</name>
    <name evidence="10" type="ORF">RvY_06937-1</name>
</gene>
<comment type="caution">
    <text evidence="6">Lacks conserved residue(s) required for the propagation of feature annotation.</text>
</comment>
<evidence type="ECO:0000259" key="9">
    <source>
        <dbReference type="PROSITE" id="PS51864"/>
    </source>
</evidence>
<keyword evidence="5 7" id="KW-0482">Metalloprotease</keyword>
<dbReference type="Gene3D" id="3.40.390.10">
    <property type="entry name" value="Collagenase (Catalytic Domain)"/>
    <property type="match status" value="1"/>
</dbReference>
<organism evidence="10 11">
    <name type="scientific">Ramazzottius varieornatus</name>
    <name type="common">Water bear</name>
    <name type="synonym">Tardigrade</name>
    <dbReference type="NCBI Taxonomy" id="947166"/>
    <lineage>
        <taxon>Eukaryota</taxon>
        <taxon>Metazoa</taxon>
        <taxon>Ecdysozoa</taxon>
        <taxon>Tardigrada</taxon>
        <taxon>Eutardigrada</taxon>
        <taxon>Parachela</taxon>
        <taxon>Hypsibioidea</taxon>
        <taxon>Ramazzottiidae</taxon>
        <taxon>Ramazzottius</taxon>
    </lineage>
</organism>
<dbReference type="AlphaFoldDB" id="A0A1D1V5J7"/>
<evidence type="ECO:0000256" key="7">
    <source>
        <dbReference type="RuleBase" id="RU361183"/>
    </source>
</evidence>
<dbReference type="PROSITE" id="PS51864">
    <property type="entry name" value="ASTACIN"/>
    <property type="match status" value="1"/>
</dbReference>
<evidence type="ECO:0000256" key="8">
    <source>
        <dbReference type="SAM" id="Phobius"/>
    </source>
</evidence>
<evidence type="ECO:0000313" key="10">
    <source>
        <dbReference type="EMBL" id="GAU95292.1"/>
    </source>
</evidence>
<dbReference type="PANTHER" id="PTHR10127:SF780">
    <property type="entry name" value="METALLOENDOPEPTIDASE"/>
    <property type="match status" value="1"/>
</dbReference>
<dbReference type="PANTHER" id="PTHR10127">
    <property type="entry name" value="DISCOIDIN, CUB, EGF, LAMININ , AND ZINC METALLOPROTEASE DOMAIN CONTAINING"/>
    <property type="match status" value="1"/>
</dbReference>
<comment type="cofactor">
    <cofactor evidence="7">
        <name>Zn(2+)</name>
        <dbReference type="ChEBI" id="CHEBI:29105"/>
    </cofactor>
    <text evidence="7">Binds 1 zinc ion per subunit.</text>
</comment>
<dbReference type="PRINTS" id="PR00480">
    <property type="entry name" value="ASTACIN"/>
</dbReference>
<comment type="caution">
    <text evidence="10">The sequence shown here is derived from an EMBL/GenBank/DDBJ whole genome shotgun (WGS) entry which is preliminary data.</text>
</comment>
<keyword evidence="3 7" id="KW-0378">Hydrolase</keyword>
<dbReference type="OrthoDB" id="291007at2759"/>
<dbReference type="EMBL" id="BDGG01000003">
    <property type="protein sequence ID" value="GAU95292.1"/>
    <property type="molecule type" value="Genomic_DNA"/>
</dbReference>
<evidence type="ECO:0000256" key="3">
    <source>
        <dbReference type="ARBA" id="ARBA00022801"/>
    </source>
</evidence>
<evidence type="ECO:0000256" key="6">
    <source>
        <dbReference type="PROSITE-ProRule" id="PRU01211"/>
    </source>
</evidence>
<evidence type="ECO:0000256" key="4">
    <source>
        <dbReference type="ARBA" id="ARBA00022833"/>
    </source>
</evidence>
<keyword evidence="8" id="KW-0812">Transmembrane</keyword>
<dbReference type="GO" id="GO:0008270">
    <property type="term" value="F:zinc ion binding"/>
    <property type="evidence" value="ECO:0007669"/>
    <property type="project" value="InterPro"/>
</dbReference>
<dbReference type="STRING" id="947166.A0A1D1V5J7"/>
<dbReference type="SMART" id="SM00235">
    <property type="entry name" value="ZnMc"/>
    <property type="match status" value="1"/>
</dbReference>
<dbReference type="Proteomes" id="UP000186922">
    <property type="component" value="Unassembled WGS sequence"/>
</dbReference>
<keyword evidence="8" id="KW-1133">Transmembrane helix</keyword>
<evidence type="ECO:0000256" key="2">
    <source>
        <dbReference type="ARBA" id="ARBA00022723"/>
    </source>
</evidence>
<feature type="transmembrane region" description="Helical" evidence="8">
    <location>
        <begin position="35"/>
        <end position="54"/>
    </location>
</feature>
<keyword evidence="8" id="KW-0472">Membrane</keyword>
<feature type="domain" description="Peptidase M12A" evidence="9">
    <location>
        <begin position="83"/>
        <end position="310"/>
    </location>
</feature>